<name>A0A060HF58_9ARCH</name>
<dbReference type="RefSeq" id="WP_075054322.1">
    <property type="nucleotide sequence ID" value="NZ_CP007536.1"/>
</dbReference>
<dbReference type="AlphaFoldDB" id="A0A060HF58"/>
<dbReference type="Proteomes" id="UP000027093">
    <property type="component" value="Chromosome"/>
</dbReference>
<dbReference type="EMBL" id="CP007536">
    <property type="protein sequence ID" value="AIC15279.1"/>
    <property type="molecule type" value="Genomic_DNA"/>
</dbReference>
<dbReference type="HOGENOM" id="CLU_2204002_0_0_2"/>
<keyword evidence="2" id="KW-1185">Reference proteome</keyword>
<reference evidence="1 2" key="1">
    <citation type="journal article" date="2014" name="Int. J. Syst. Evol. Microbiol.">
        <title>Nitrososphaera viennensis gen. nov., sp. nov., an aerobic and mesophilic, ammonia-oxidizing archaeon from soil and a member of the archaeal phylum Thaumarchaeota.</title>
        <authorList>
            <person name="Stieglmeier M."/>
            <person name="Klingl A."/>
            <person name="Alves R.J."/>
            <person name="Rittmann S.K."/>
            <person name="Melcher M."/>
            <person name="Leisch N."/>
            <person name="Schleper C."/>
        </authorList>
    </citation>
    <scope>NUCLEOTIDE SEQUENCE [LARGE SCALE GENOMIC DNA]</scope>
    <source>
        <strain evidence="1">EN76</strain>
    </source>
</reference>
<evidence type="ECO:0000313" key="1">
    <source>
        <dbReference type="EMBL" id="AIC15279.1"/>
    </source>
</evidence>
<sequence>MDDSARFKITQMTDTGANVTLALSEDVELEAVSQQQMMIEAIDRAVMDKEVKEQIKPVLEAILRAQPQTVVRSYSQTVIQITMPKRRYEKIGSPKVGERVTIDISRA</sequence>
<gene>
    <name evidence="1" type="ORF">NVIE_010520</name>
</gene>
<evidence type="ECO:0000313" key="2">
    <source>
        <dbReference type="Proteomes" id="UP000027093"/>
    </source>
</evidence>
<dbReference type="OrthoDB" id="8393at2157"/>
<proteinExistence type="predicted"/>
<dbReference type="KEGG" id="nvn:NVIE_010520"/>
<accession>A0A060HF58</accession>
<organism evidence="1 2">
    <name type="scientific">Nitrososphaera viennensis EN76</name>
    <dbReference type="NCBI Taxonomy" id="926571"/>
    <lineage>
        <taxon>Archaea</taxon>
        <taxon>Nitrososphaerota</taxon>
        <taxon>Nitrososphaeria</taxon>
        <taxon>Nitrososphaerales</taxon>
        <taxon>Nitrososphaeraceae</taxon>
        <taxon>Nitrososphaera</taxon>
    </lineage>
</organism>
<dbReference type="GeneID" id="74946313"/>
<protein>
    <submittedName>
        <fullName evidence="1">Uncharacterized protein</fullName>
    </submittedName>
</protein>